<feature type="region of interest" description="Disordered" evidence="3">
    <location>
        <begin position="106"/>
        <end position="147"/>
    </location>
</feature>
<reference evidence="4" key="1">
    <citation type="submission" date="2021-01" db="UniProtKB">
        <authorList>
            <consortium name="EnsemblMetazoa"/>
        </authorList>
    </citation>
    <scope>IDENTIFICATION</scope>
</reference>
<dbReference type="EnsemblMetazoa" id="XM_032600210">
    <property type="protein sequence ID" value="XP_032456101"/>
    <property type="gene ID" value="LOC116738592"/>
</dbReference>
<dbReference type="GeneID" id="116738592"/>
<keyword evidence="1" id="KW-0433">Leucine-rich repeat</keyword>
<dbReference type="RefSeq" id="XP_032456101.1">
    <property type="nucleotide sequence ID" value="XM_032600210.1"/>
</dbReference>
<keyword evidence="5" id="KW-1185">Reference proteome</keyword>
<organism evidence="4 5">
    <name type="scientific">Nasonia vitripennis</name>
    <name type="common">Parasitic wasp</name>
    <dbReference type="NCBI Taxonomy" id="7425"/>
    <lineage>
        <taxon>Eukaryota</taxon>
        <taxon>Metazoa</taxon>
        <taxon>Ecdysozoa</taxon>
        <taxon>Arthropoda</taxon>
        <taxon>Hexapoda</taxon>
        <taxon>Insecta</taxon>
        <taxon>Pterygota</taxon>
        <taxon>Neoptera</taxon>
        <taxon>Endopterygota</taxon>
        <taxon>Hymenoptera</taxon>
        <taxon>Apocrita</taxon>
        <taxon>Proctotrupomorpha</taxon>
        <taxon>Chalcidoidea</taxon>
        <taxon>Pteromalidae</taxon>
        <taxon>Pteromalinae</taxon>
        <taxon>Nasonia</taxon>
    </lineage>
</organism>
<feature type="compositionally biased region" description="Acidic residues" evidence="3">
    <location>
        <begin position="116"/>
        <end position="147"/>
    </location>
</feature>
<dbReference type="InParanoid" id="A0A7M7TDR9"/>
<dbReference type="SMART" id="SM00368">
    <property type="entry name" value="LRR_RI"/>
    <property type="match status" value="2"/>
</dbReference>
<keyword evidence="2" id="KW-0677">Repeat</keyword>
<evidence type="ECO:0000313" key="5">
    <source>
        <dbReference type="Proteomes" id="UP000002358"/>
    </source>
</evidence>
<sequence length="158" mass="18333">MDIRDSLMENKRLVRLDLRSCEISCFGLSELARALKDNDVLQSMDVRNNPIYKLGVQSIVDALDTNKHLIEFNIDEKSKMKSSSKIKIKYSELVKRVQALCERNKALMKEEGSEGSTEEDDDSDEKDDSMFGEDDLDNLDEPQEELPDEFKRYMTWKI</sequence>
<dbReference type="PANTHER" id="PTHR24112:SF9">
    <property type="entry name" value="PROTEIN PHOSPHATASE 1 REGULATORY SUBUNIT 37"/>
    <property type="match status" value="1"/>
</dbReference>
<dbReference type="Proteomes" id="UP000002358">
    <property type="component" value="Chromosome 5"/>
</dbReference>
<dbReference type="SMR" id="A0A7M7TDR9"/>
<protein>
    <submittedName>
        <fullName evidence="4">Uncharacterized protein</fullName>
    </submittedName>
</protein>
<evidence type="ECO:0000256" key="2">
    <source>
        <dbReference type="ARBA" id="ARBA00022737"/>
    </source>
</evidence>
<dbReference type="SUPFAM" id="SSF52047">
    <property type="entry name" value="RNI-like"/>
    <property type="match status" value="1"/>
</dbReference>
<dbReference type="Gene3D" id="3.80.10.10">
    <property type="entry name" value="Ribonuclease Inhibitor"/>
    <property type="match status" value="1"/>
</dbReference>
<evidence type="ECO:0000313" key="4">
    <source>
        <dbReference type="EnsemblMetazoa" id="XP_032456101"/>
    </source>
</evidence>
<dbReference type="InterPro" id="IPR032675">
    <property type="entry name" value="LRR_dom_sf"/>
</dbReference>
<name>A0A7M7TDR9_NASVI</name>
<evidence type="ECO:0000256" key="1">
    <source>
        <dbReference type="ARBA" id="ARBA00022614"/>
    </source>
</evidence>
<proteinExistence type="predicted"/>
<evidence type="ECO:0000256" key="3">
    <source>
        <dbReference type="SAM" id="MobiDB-lite"/>
    </source>
</evidence>
<dbReference type="InterPro" id="IPR051279">
    <property type="entry name" value="PP1-Reg/Actin-Interact_Protein"/>
</dbReference>
<dbReference type="AlphaFoldDB" id="A0A7M7TDR9"/>
<dbReference type="PANTHER" id="PTHR24112">
    <property type="entry name" value="LEUCINE-RICH REPEAT, ISOFORM F-RELATED"/>
    <property type="match status" value="1"/>
</dbReference>
<dbReference type="KEGG" id="nvi:116738592"/>
<accession>A0A7M7TDR9</accession>